<dbReference type="AlphaFoldDB" id="A0A6J5VNS4"/>
<name>A0A6J5VNS4_PRUAR</name>
<sequence>MKEVEVLRLELRDSLTETCAQYIKNHRLLVQTERKATSSFVVVLCFDYSLTAIADNATDSALHDQFHIVNRWRFKTFESHPPVFFIR</sequence>
<reference evidence="1 2" key="1">
    <citation type="submission" date="2020-05" db="EMBL/GenBank/DDBJ databases">
        <authorList>
            <person name="Campoy J."/>
            <person name="Schneeberger K."/>
            <person name="Spophaly S."/>
        </authorList>
    </citation>
    <scope>NUCLEOTIDE SEQUENCE [LARGE SCALE GENOMIC DNA]</scope>
    <source>
        <strain evidence="1">PruArmRojPasFocal</strain>
    </source>
</reference>
<gene>
    <name evidence="1" type="ORF">CURHAP_LOCUS47895</name>
</gene>
<evidence type="ECO:0000313" key="1">
    <source>
        <dbReference type="EMBL" id="CAB4289317.1"/>
    </source>
</evidence>
<evidence type="ECO:0000313" key="2">
    <source>
        <dbReference type="Proteomes" id="UP000507222"/>
    </source>
</evidence>
<dbReference type="EMBL" id="CAEKDK010000008">
    <property type="protein sequence ID" value="CAB4289317.1"/>
    <property type="molecule type" value="Genomic_DNA"/>
</dbReference>
<accession>A0A6J5VNS4</accession>
<dbReference type="Proteomes" id="UP000507222">
    <property type="component" value="Unassembled WGS sequence"/>
</dbReference>
<protein>
    <submittedName>
        <fullName evidence="1">Uncharacterized protein</fullName>
    </submittedName>
</protein>
<organism evidence="1 2">
    <name type="scientific">Prunus armeniaca</name>
    <name type="common">Apricot</name>
    <name type="synonym">Armeniaca vulgaris</name>
    <dbReference type="NCBI Taxonomy" id="36596"/>
    <lineage>
        <taxon>Eukaryota</taxon>
        <taxon>Viridiplantae</taxon>
        <taxon>Streptophyta</taxon>
        <taxon>Embryophyta</taxon>
        <taxon>Tracheophyta</taxon>
        <taxon>Spermatophyta</taxon>
        <taxon>Magnoliopsida</taxon>
        <taxon>eudicotyledons</taxon>
        <taxon>Gunneridae</taxon>
        <taxon>Pentapetalae</taxon>
        <taxon>rosids</taxon>
        <taxon>fabids</taxon>
        <taxon>Rosales</taxon>
        <taxon>Rosaceae</taxon>
        <taxon>Amygdaloideae</taxon>
        <taxon>Amygdaleae</taxon>
        <taxon>Prunus</taxon>
    </lineage>
</organism>
<proteinExistence type="predicted"/>